<keyword evidence="3" id="KW-1185">Reference proteome</keyword>
<evidence type="ECO:0000313" key="3">
    <source>
        <dbReference type="Proteomes" id="UP000289703"/>
    </source>
</evidence>
<sequence>MKNLSFLFLLTFLVSSCASSYVTDQNLAKPEKAYHHILVVSLFNDLNLKKFDKETYYASIKDYFYDLNRIDNHPLVQKSIKDMLSSNRTKVIPSYKLFKVNQEVNYEEFLKTIDKKNVDAILIINQQNYFYKKTERILEDGEIRVNESPNAVFNTYLVDRKNLEPVWVSRIYSNGTSWDTHGTMYNSMGRKLTKKLIKSGYIRPPFQTRNVRN</sequence>
<dbReference type="RefSeq" id="WP_129255673.1">
    <property type="nucleotide sequence ID" value="NZ_SAXA01000021.1"/>
</dbReference>
<evidence type="ECO:0008006" key="4">
    <source>
        <dbReference type="Google" id="ProtNLM"/>
    </source>
</evidence>
<name>A0A4Q1JHW7_9BACT</name>
<dbReference type="EMBL" id="SAXA01000021">
    <property type="protein sequence ID" value="RXQ87841.1"/>
    <property type="molecule type" value="Genomic_DNA"/>
</dbReference>
<feature type="chain" id="PRO_5020464974" description="Lipoprotein" evidence="1">
    <location>
        <begin position="21"/>
        <end position="213"/>
    </location>
</feature>
<dbReference type="Proteomes" id="UP000289703">
    <property type="component" value="Unassembled WGS sequence"/>
</dbReference>
<dbReference type="AlphaFoldDB" id="A0A4Q1JHW7"/>
<feature type="signal peptide" evidence="1">
    <location>
        <begin position="1"/>
        <end position="20"/>
    </location>
</feature>
<keyword evidence="1" id="KW-0732">Signal</keyword>
<organism evidence="2 3">
    <name type="scientific">Ancylomarina salipaludis</name>
    <dbReference type="NCBI Taxonomy" id="2501299"/>
    <lineage>
        <taxon>Bacteria</taxon>
        <taxon>Pseudomonadati</taxon>
        <taxon>Bacteroidota</taxon>
        <taxon>Bacteroidia</taxon>
        <taxon>Marinilabiliales</taxon>
        <taxon>Marinifilaceae</taxon>
        <taxon>Ancylomarina</taxon>
    </lineage>
</organism>
<dbReference type="PROSITE" id="PS51257">
    <property type="entry name" value="PROKAR_LIPOPROTEIN"/>
    <property type="match status" value="1"/>
</dbReference>
<accession>A0A4Q1JHW7</accession>
<evidence type="ECO:0000313" key="2">
    <source>
        <dbReference type="EMBL" id="RXQ87841.1"/>
    </source>
</evidence>
<gene>
    <name evidence="2" type="ORF">EO244_15895</name>
</gene>
<proteinExistence type="predicted"/>
<evidence type="ECO:0000256" key="1">
    <source>
        <dbReference type="SAM" id="SignalP"/>
    </source>
</evidence>
<reference evidence="2 3" key="1">
    <citation type="submission" date="2019-01" db="EMBL/GenBank/DDBJ databases">
        <title>Ancylomarina salipaludis sp. nov., isolated from a salt marsh.</title>
        <authorList>
            <person name="Yoon J.-H."/>
        </authorList>
    </citation>
    <scope>NUCLEOTIDE SEQUENCE [LARGE SCALE GENOMIC DNA]</scope>
    <source>
        <strain evidence="2 3">SHSM-M15</strain>
    </source>
</reference>
<protein>
    <recommendedName>
        <fullName evidence="4">Lipoprotein</fullName>
    </recommendedName>
</protein>
<dbReference type="OrthoDB" id="1116801at2"/>
<comment type="caution">
    <text evidence="2">The sequence shown here is derived from an EMBL/GenBank/DDBJ whole genome shotgun (WGS) entry which is preliminary data.</text>
</comment>